<dbReference type="SUPFAM" id="SSF52833">
    <property type="entry name" value="Thioredoxin-like"/>
    <property type="match status" value="1"/>
</dbReference>
<keyword evidence="4" id="KW-0676">Redox-active center</keyword>
<dbReference type="Pfam" id="PF01323">
    <property type="entry name" value="DSBA"/>
    <property type="match status" value="1"/>
</dbReference>
<evidence type="ECO:0000313" key="7">
    <source>
        <dbReference type="EMBL" id="OKL43585.1"/>
    </source>
</evidence>
<dbReference type="InterPro" id="IPR013766">
    <property type="entry name" value="Thioredoxin_domain"/>
</dbReference>
<reference evidence="7 8" key="1">
    <citation type="submission" date="2016-03" db="EMBL/GenBank/DDBJ databases">
        <title>Genome sequence of Nesiotobacter sp. nov., a moderately halophilic alphaproteobacterium isolated from the Yellow Sea, China.</title>
        <authorList>
            <person name="Zhang G."/>
            <person name="Zhang R."/>
        </authorList>
    </citation>
    <scope>NUCLEOTIDE SEQUENCE [LARGE SCALE GENOMIC DNA]</scope>
    <source>
        <strain evidence="7 8">WB1-6</strain>
    </source>
</reference>
<organism evidence="7 8">
    <name type="scientific">Pseudovibrio exalbescens</name>
    <dbReference type="NCBI Taxonomy" id="197461"/>
    <lineage>
        <taxon>Bacteria</taxon>
        <taxon>Pseudomonadati</taxon>
        <taxon>Pseudomonadota</taxon>
        <taxon>Alphaproteobacteria</taxon>
        <taxon>Hyphomicrobiales</taxon>
        <taxon>Stappiaceae</taxon>
        <taxon>Pseudovibrio</taxon>
    </lineage>
</organism>
<feature type="signal peptide" evidence="5">
    <location>
        <begin position="1"/>
        <end position="25"/>
    </location>
</feature>
<dbReference type="STRING" id="197461.A3843_13230"/>
<keyword evidence="3" id="KW-1015">Disulfide bond</keyword>
<dbReference type="Pfam" id="PF18312">
    <property type="entry name" value="ScsC_N"/>
    <property type="match status" value="1"/>
</dbReference>
<dbReference type="Proteomes" id="UP000185783">
    <property type="component" value="Unassembled WGS sequence"/>
</dbReference>
<proteinExistence type="predicted"/>
<sequence>MLKSICKAFAIAATALVTLTGASHAQDAVENRADVEKIIREYLLENPEVITEALTELEKRRVAEEEAAKKEALASLSDIIFNSENQVELGNPDGDVTLVEFFDYNCGYCRKAMGDMFRLIEEDPNLRVVLKEFPVLGQPSMEAAQVAIAVNAVAPEKYEDFHAGLLSQSSRANAQSALDVATGLGIDEEAVKAQMDSGVVQATFQEVFEIASQLGLNGTPSYIIGDEVVVGAVGYDTLKEKIASARN</sequence>
<dbReference type="InterPro" id="IPR041205">
    <property type="entry name" value="ScsC_N"/>
</dbReference>
<dbReference type="PROSITE" id="PS51352">
    <property type="entry name" value="THIOREDOXIN_2"/>
    <property type="match status" value="1"/>
</dbReference>
<dbReference type="InterPro" id="IPR001853">
    <property type="entry name" value="DSBA-like_thioredoxin_dom"/>
</dbReference>
<dbReference type="CDD" id="cd03023">
    <property type="entry name" value="DsbA_Com1_like"/>
    <property type="match status" value="1"/>
</dbReference>
<dbReference type="RefSeq" id="WP_028480862.1">
    <property type="nucleotide sequence ID" value="NZ_LVVZ01000019.1"/>
</dbReference>
<evidence type="ECO:0000256" key="5">
    <source>
        <dbReference type="SAM" id="SignalP"/>
    </source>
</evidence>
<name>A0A1U7JFV5_9HYPH</name>
<evidence type="ECO:0000256" key="4">
    <source>
        <dbReference type="ARBA" id="ARBA00023284"/>
    </source>
</evidence>
<dbReference type="EMBL" id="LVVZ01000019">
    <property type="protein sequence ID" value="OKL43585.1"/>
    <property type="molecule type" value="Genomic_DNA"/>
</dbReference>
<keyword evidence="2" id="KW-0560">Oxidoreductase</keyword>
<gene>
    <name evidence="7" type="ORF">A3843_13230</name>
</gene>
<dbReference type="PANTHER" id="PTHR13887:SF14">
    <property type="entry name" value="DISULFIDE BOND FORMATION PROTEIN D"/>
    <property type="match status" value="1"/>
</dbReference>
<keyword evidence="8" id="KW-1185">Reference proteome</keyword>
<evidence type="ECO:0000256" key="1">
    <source>
        <dbReference type="ARBA" id="ARBA00022729"/>
    </source>
</evidence>
<dbReference type="AlphaFoldDB" id="A0A1U7JFV5"/>
<evidence type="ECO:0000256" key="2">
    <source>
        <dbReference type="ARBA" id="ARBA00023002"/>
    </source>
</evidence>
<dbReference type="InterPro" id="IPR036249">
    <property type="entry name" value="Thioredoxin-like_sf"/>
</dbReference>
<evidence type="ECO:0000256" key="3">
    <source>
        <dbReference type="ARBA" id="ARBA00023157"/>
    </source>
</evidence>
<keyword evidence="1 5" id="KW-0732">Signal</keyword>
<feature type="chain" id="PRO_5010590061" evidence="5">
    <location>
        <begin position="26"/>
        <end position="247"/>
    </location>
</feature>
<protein>
    <submittedName>
        <fullName evidence="7">Disulfide bond formation protein DsbA</fullName>
    </submittedName>
</protein>
<accession>A0A1U7JFV5</accession>
<dbReference type="GO" id="GO:0016491">
    <property type="term" value="F:oxidoreductase activity"/>
    <property type="evidence" value="ECO:0007669"/>
    <property type="project" value="UniProtKB-KW"/>
</dbReference>
<feature type="domain" description="Thioredoxin" evidence="6">
    <location>
        <begin position="65"/>
        <end position="247"/>
    </location>
</feature>
<comment type="caution">
    <text evidence="7">The sequence shown here is derived from an EMBL/GenBank/DDBJ whole genome shotgun (WGS) entry which is preliminary data.</text>
</comment>
<evidence type="ECO:0000313" key="8">
    <source>
        <dbReference type="Proteomes" id="UP000185783"/>
    </source>
</evidence>
<dbReference type="Gene3D" id="3.40.30.10">
    <property type="entry name" value="Glutaredoxin"/>
    <property type="match status" value="1"/>
</dbReference>
<evidence type="ECO:0000259" key="6">
    <source>
        <dbReference type="PROSITE" id="PS51352"/>
    </source>
</evidence>
<dbReference type="PANTHER" id="PTHR13887">
    <property type="entry name" value="GLUTATHIONE S-TRANSFERASE KAPPA"/>
    <property type="match status" value="1"/>
</dbReference>